<evidence type="ECO:0000313" key="4">
    <source>
        <dbReference type="EMBL" id="WBE24548.1"/>
    </source>
</evidence>
<dbReference type="PROSITE" id="PS51123">
    <property type="entry name" value="OMPA_2"/>
    <property type="match status" value="1"/>
</dbReference>
<dbReference type="Gene3D" id="3.40.190.10">
    <property type="entry name" value="Periplasmic binding protein-like II"/>
    <property type="match status" value="2"/>
</dbReference>
<dbReference type="SUPFAM" id="SSF53850">
    <property type="entry name" value="Periplasmic binding protein-like II"/>
    <property type="match status" value="1"/>
</dbReference>
<dbReference type="AlphaFoldDB" id="A0AAE9VLT7"/>
<gene>
    <name evidence="4" type="ORF">O6P33_09215</name>
</gene>
<dbReference type="InterPro" id="IPR050811">
    <property type="entry name" value="Phosphate_ABC_transporter"/>
</dbReference>
<dbReference type="Gene3D" id="3.30.1330.60">
    <property type="entry name" value="OmpA-like domain"/>
    <property type="match status" value="1"/>
</dbReference>
<dbReference type="GO" id="GO:0016020">
    <property type="term" value="C:membrane"/>
    <property type="evidence" value="ECO:0007669"/>
    <property type="project" value="UniProtKB-UniRule"/>
</dbReference>
<dbReference type="SUPFAM" id="SSF103088">
    <property type="entry name" value="OmpA-like"/>
    <property type="match status" value="1"/>
</dbReference>
<dbReference type="KEGG" id="dce:O6P33_09215"/>
<keyword evidence="5" id="KW-1185">Reference proteome</keyword>
<dbReference type="EMBL" id="CP114976">
    <property type="protein sequence ID" value="WBE24548.1"/>
    <property type="molecule type" value="Genomic_DNA"/>
</dbReference>
<organism evidence="4 5">
    <name type="scientific">Denitrificimonas caeni</name>
    <dbReference type="NCBI Taxonomy" id="521720"/>
    <lineage>
        <taxon>Bacteria</taxon>
        <taxon>Pseudomonadati</taxon>
        <taxon>Pseudomonadota</taxon>
        <taxon>Gammaproteobacteria</taxon>
        <taxon>Pseudomonadales</taxon>
        <taxon>Pseudomonadaceae</taxon>
        <taxon>Denitrificimonas</taxon>
    </lineage>
</organism>
<name>A0AAE9VLT7_9GAMM</name>
<dbReference type="PANTHER" id="PTHR30570:SF1">
    <property type="entry name" value="PHOSPHATE-BINDING PROTEIN PSTS"/>
    <property type="match status" value="1"/>
</dbReference>
<dbReference type="Proteomes" id="UP001212189">
    <property type="component" value="Chromosome"/>
</dbReference>
<dbReference type="CDD" id="cd13653">
    <property type="entry name" value="PBP2_phosphate_like_1"/>
    <property type="match status" value="1"/>
</dbReference>
<dbReference type="InterPro" id="IPR006665">
    <property type="entry name" value="OmpA-like"/>
</dbReference>
<dbReference type="Pfam" id="PF12849">
    <property type="entry name" value="PBP_like_2"/>
    <property type="match status" value="1"/>
</dbReference>
<dbReference type="Pfam" id="PF00691">
    <property type="entry name" value="OmpA"/>
    <property type="match status" value="1"/>
</dbReference>
<dbReference type="RefSeq" id="WP_269817492.1">
    <property type="nucleotide sequence ID" value="NZ_CP114976.1"/>
</dbReference>
<feature type="domain" description="OmpA-like" evidence="3">
    <location>
        <begin position="335"/>
        <end position="449"/>
    </location>
</feature>
<evidence type="ECO:0000259" key="3">
    <source>
        <dbReference type="PROSITE" id="PS51123"/>
    </source>
</evidence>
<dbReference type="InterPro" id="IPR024370">
    <property type="entry name" value="PBP_domain"/>
</dbReference>
<keyword evidence="2" id="KW-0472">Membrane</keyword>
<protein>
    <submittedName>
        <fullName evidence="4">Phosphate ABC transporter substrate-binding/OmpA family protein</fullName>
    </submittedName>
</protein>
<dbReference type="InterPro" id="IPR036737">
    <property type="entry name" value="OmpA-like_sf"/>
</dbReference>
<evidence type="ECO:0000256" key="1">
    <source>
        <dbReference type="ARBA" id="ARBA00022729"/>
    </source>
</evidence>
<evidence type="ECO:0000313" key="5">
    <source>
        <dbReference type="Proteomes" id="UP001212189"/>
    </source>
</evidence>
<accession>A0AAE9VLT7</accession>
<proteinExistence type="predicted"/>
<keyword evidence="1" id="KW-0732">Signal</keyword>
<dbReference type="PANTHER" id="PTHR30570">
    <property type="entry name" value="PERIPLASMIC PHOSPHATE BINDING COMPONENT OF PHOSPHATE ABC TRANSPORTER"/>
    <property type="match status" value="1"/>
</dbReference>
<dbReference type="CDD" id="cd07185">
    <property type="entry name" value="OmpA_C-like"/>
    <property type="match status" value="1"/>
</dbReference>
<sequence length="449" mass="48928">MRLSQLTLRFTFPLIIGLVGLVFSSLSAAQKPHTLNIYGSNTIGSQLAPALAQSFLEHRGLTRIKRQSDANTQQHSFTAGTQAEPTSLQIHIHSQGSSTGFTALHHGNGDIAAASRPIKTQEAHQLSTLGDMRSSHAEHVIAIDGIAIIVHPDNPVATLDLTELAAVFSGEISNWESLGGNPGQINLYARDNKSGTWETFKELVLTPAEHSLANSAKRFESSYALSESVSQDPNGIGFIGLPYVLNAKALAISAGGALAMFPTAGLIATEDYPLSRRLYLYSAEHNSNPLAQAFLDFTHSAAGQKQVENNGFISQEVSAMSVASVVDMPPRYQELAQHAQRLSVNFRFKEGSAQLDNKAARDIDRVLAYLRNNNKTDKKLVLVGFGDEKSDPERALLLSKLRAMAVRRELRQPDITFKEVLGIGDVMPVASNKADHGRLKNRRVELWVY</sequence>
<evidence type="ECO:0000256" key="2">
    <source>
        <dbReference type="PROSITE-ProRule" id="PRU00473"/>
    </source>
</evidence>
<reference evidence="4 5" key="1">
    <citation type="submission" date="2022-12" db="EMBL/GenBank/DDBJ databases">
        <title>Coexistence and Characterization of a Novel Tigecycline Resistance gene tet(X) variant and blaNDM-1 in a Pseudomonas caeni Isolate of Chicken Origin.</title>
        <authorList>
            <person name="Lu X."/>
            <person name="Zhang L."/>
            <person name="Li R."/>
            <person name="Wang Z."/>
        </authorList>
    </citation>
    <scope>NUCLEOTIDE SEQUENCE [LARGE SCALE GENOMIC DNA]</scope>
    <source>
        <strain evidence="4 5">CE14</strain>
    </source>
</reference>